<reference evidence="1" key="1">
    <citation type="journal article" date="2020" name="Stud. Mycol.">
        <title>101 Dothideomycetes genomes: a test case for predicting lifestyles and emergence of pathogens.</title>
        <authorList>
            <person name="Haridas S."/>
            <person name="Albert R."/>
            <person name="Binder M."/>
            <person name="Bloem J."/>
            <person name="Labutti K."/>
            <person name="Salamov A."/>
            <person name="Andreopoulos B."/>
            <person name="Baker S."/>
            <person name="Barry K."/>
            <person name="Bills G."/>
            <person name="Bluhm B."/>
            <person name="Cannon C."/>
            <person name="Castanera R."/>
            <person name="Culley D."/>
            <person name="Daum C."/>
            <person name="Ezra D."/>
            <person name="Gonzalez J."/>
            <person name="Henrissat B."/>
            <person name="Kuo A."/>
            <person name="Liang C."/>
            <person name="Lipzen A."/>
            <person name="Lutzoni F."/>
            <person name="Magnuson J."/>
            <person name="Mondo S."/>
            <person name="Nolan M."/>
            <person name="Ohm R."/>
            <person name="Pangilinan J."/>
            <person name="Park H.-J."/>
            <person name="Ramirez L."/>
            <person name="Alfaro M."/>
            <person name="Sun H."/>
            <person name="Tritt A."/>
            <person name="Yoshinaga Y."/>
            <person name="Zwiers L.-H."/>
            <person name="Turgeon B."/>
            <person name="Goodwin S."/>
            <person name="Spatafora J."/>
            <person name="Crous P."/>
            <person name="Grigoriev I."/>
        </authorList>
    </citation>
    <scope>NUCLEOTIDE SEQUENCE</scope>
    <source>
        <strain evidence="1">CBS 690.94</strain>
    </source>
</reference>
<keyword evidence="2" id="KW-1185">Reference proteome</keyword>
<accession>A0A9P4PGL7</accession>
<dbReference type="AlphaFoldDB" id="A0A9P4PGL7"/>
<proteinExistence type="predicted"/>
<sequence length="84" mass="9771">MRDVRYSQWLTWVVCSGRNLHCRGRSCIEWRHVLDRIRRAHGGRGNWIACITFNSISLDVQPPRICRINLPQHHPPSQAFGPSP</sequence>
<evidence type="ECO:0000313" key="2">
    <source>
        <dbReference type="Proteomes" id="UP000799764"/>
    </source>
</evidence>
<protein>
    <submittedName>
        <fullName evidence="1">Uncharacterized protein</fullName>
    </submittedName>
</protein>
<gene>
    <name evidence="1" type="ORF">P171DRAFT_39888</name>
</gene>
<evidence type="ECO:0000313" key="1">
    <source>
        <dbReference type="EMBL" id="KAF2443547.1"/>
    </source>
</evidence>
<name>A0A9P4PGL7_9PLEO</name>
<dbReference type="EMBL" id="MU001502">
    <property type="protein sequence ID" value="KAF2443547.1"/>
    <property type="molecule type" value="Genomic_DNA"/>
</dbReference>
<comment type="caution">
    <text evidence="1">The sequence shown here is derived from an EMBL/GenBank/DDBJ whole genome shotgun (WGS) entry which is preliminary data.</text>
</comment>
<dbReference type="Proteomes" id="UP000799764">
    <property type="component" value="Unassembled WGS sequence"/>
</dbReference>
<organism evidence="1 2">
    <name type="scientific">Karstenula rhodostoma CBS 690.94</name>
    <dbReference type="NCBI Taxonomy" id="1392251"/>
    <lineage>
        <taxon>Eukaryota</taxon>
        <taxon>Fungi</taxon>
        <taxon>Dikarya</taxon>
        <taxon>Ascomycota</taxon>
        <taxon>Pezizomycotina</taxon>
        <taxon>Dothideomycetes</taxon>
        <taxon>Pleosporomycetidae</taxon>
        <taxon>Pleosporales</taxon>
        <taxon>Massarineae</taxon>
        <taxon>Didymosphaeriaceae</taxon>
        <taxon>Karstenula</taxon>
    </lineage>
</organism>